<feature type="coiled-coil region" evidence="4">
    <location>
        <begin position="165"/>
        <end position="192"/>
    </location>
</feature>
<name>G5KGG2_9STRE</name>
<dbReference type="Pfam" id="PF01420">
    <property type="entry name" value="Methylase_S"/>
    <property type="match status" value="1"/>
</dbReference>
<dbReference type="eggNOG" id="COG0732">
    <property type="taxonomic scope" value="Bacteria"/>
</dbReference>
<dbReference type="SUPFAM" id="SSF116734">
    <property type="entry name" value="DNA methylase specificity domain"/>
    <property type="match status" value="1"/>
</dbReference>
<organism evidence="6 7">
    <name type="scientific">Streptococcus urinalis 2285-97</name>
    <dbReference type="NCBI Taxonomy" id="764291"/>
    <lineage>
        <taxon>Bacteria</taxon>
        <taxon>Bacillati</taxon>
        <taxon>Bacillota</taxon>
        <taxon>Bacilli</taxon>
        <taxon>Lactobacillales</taxon>
        <taxon>Streptococcaceae</taxon>
        <taxon>Streptococcus</taxon>
    </lineage>
</organism>
<evidence type="ECO:0000256" key="3">
    <source>
        <dbReference type="ARBA" id="ARBA00023125"/>
    </source>
</evidence>
<keyword evidence="3" id="KW-0238">DNA-binding</keyword>
<dbReference type="InterPro" id="IPR044946">
    <property type="entry name" value="Restrct_endonuc_typeI_TRD_sf"/>
</dbReference>
<protein>
    <submittedName>
        <fullName evidence="6">Type I restriction modification DNA specificity domain protein</fullName>
    </submittedName>
</protein>
<evidence type="ECO:0000256" key="1">
    <source>
        <dbReference type="ARBA" id="ARBA00010923"/>
    </source>
</evidence>
<dbReference type="Proteomes" id="UP000005388">
    <property type="component" value="Unassembled WGS sequence"/>
</dbReference>
<evidence type="ECO:0000256" key="2">
    <source>
        <dbReference type="ARBA" id="ARBA00022747"/>
    </source>
</evidence>
<dbReference type="InterPro" id="IPR000055">
    <property type="entry name" value="Restrct_endonuc_typeI_TRD"/>
</dbReference>
<comment type="similarity">
    <text evidence="1">Belongs to the type-I restriction system S methylase family.</text>
</comment>
<feature type="domain" description="Type I restriction modification DNA specificity" evidence="5">
    <location>
        <begin position="11"/>
        <end position="170"/>
    </location>
</feature>
<accession>G5KGG2</accession>
<dbReference type="GO" id="GO:0003677">
    <property type="term" value="F:DNA binding"/>
    <property type="evidence" value="ECO:0007669"/>
    <property type="project" value="UniProtKB-KW"/>
</dbReference>
<proteinExistence type="inferred from homology"/>
<evidence type="ECO:0000313" key="7">
    <source>
        <dbReference type="Proteomes" id="UP000005388"/>
    </source>
</evidence>
<dbReference type="AlphaFoldDB" id="G5KGG2"/>
<dbReference type="RefSeq" id="WP_006738997.1">
    <property type="nucleotide sequence ID" value="NZ_AEUZ02000001.1"/>
</dbReference>
<dbReference type="EMBL" id="AEUZ02000001">
    <property type="protein sequence ID" value="EHJ56233.1"/>
    <property type="molecule type" value="Genomic_DNA"/>
</dbReference>
<dbReference type="PIRSF" id="PIRSF036177">
    <property type="entry name" value="HsdS_prd"/>
    <property type="match status" value="1"/>
</dbReference>
<evidence type="ECO:0000256" key="4">
    <source>
        <dbReference type="SAM" id="Coils"/>
    </source>
</evidence>
<evidence type="ECO:0000259" key="5">
    <source>
        <dbReference type="Pfam" id="PF01420"/>
    </source>
</evidence>
<dbReference type="GO" id="GO:0009307">
    <property type="term" value="P:DNA restriction-modification system"/>
    <property type="evidence" value="ECO:0007669"/>
    <property type="project" value="UniProtKB-KW"/>
</dbReference>
<evidence type="ECO:0000313" key="6">
    <source>
        <dbReference type="EMBL" id="EHJ56233.1"/>
    </source>
</evidence>
<keyword evidence="7" id="KW-1185">Reference proteome</keyword>
<dbReference type="InterPro" id="IPR017043">
    <property type="entry name" value="HsdS_prd"/>
</dbReference>
<dbReference type="InterPro" id="IPR052021">
    <property type="entry name" value="Type-I_RS_S_subunit"/>
</dbReference>
<dbReference type="STRING" id="764291.STRUR_1280"/>
<sequence length="198" mass="22733">MNQLLKEYLNNDLEKIPLGDVVDCFKGKAISSKVEEGNYGLINLVDIDALGISYDRLRTVNLPHRQLLRYFLEEDDVLIASKGTVKKIAVFNQQDKQMIASSNITILRPTDKIRGHYIKFFLETEVGKALLEEADHGKNVINLSTKELLEIPIPVIPLVKQDYLIGQYLRGLADYKRKLARAEMEWQHIQKEVRKSLI</sequence>
<dbReference type="PANTHER" id="PTHR30408">
    <property type="entry name" value="TYPE-1 RESTRICTION ENZYME ECOKI SPECIFICITY PROTEIN"/>
    <property type="match status" value="1"/>
</dbReference>
<dbReference type="PANTHER" id="PTHR30408:SF12">
    <property type="entry name" value="TYPE I RESTRICTION ENZYME MJAVIII SPECIFICITY SUBUNIT"/>
    <property type="match status" value="1"/>
</dbReference>
<comment type="caution">
    <text evidence="6">The sequence shown here is derived from an EMBL/GenBank/DDBJ whole genome shotgun (WGS) entry which is preliminary data.</text>
</comment>
<keyword evidence="2" id="KW-0680">Restriction system</keyword>
<keyword evidence="4" id="KW-0175">Coiled coil</keyword>
<gene>
    <name evidence="6" type="ORF">STRUR_1280</name>
</gene>
<dbReference type="Gene3D" id="3.90.220.20">
    <property type="entry name" value="DNA methylase specificity domains"/>
    <property type="match status" value="1"/>
</dbReference>
<reference evidence="6 7" key="1">
    <citation type="journal article" date="2014" name="Int. J. Syst. Evol. Microbiol.">
        <title>Phylogenomics and the dynamic genome evolution of the genus Streptococcus.</title>
        <authorList>
            <consortium name="The Broad Institute Genome Sequencing Platform"/>
            <person name="Richards V.P."/>
            <person name="Palmer S.R."/>
            <person name="Pavinski Bitar P.D."/>
            <person name="Qin X."/>
            <person name="Weinstock G.M."/>
            <person name="Highlander S.K."/>
            <person name="Town C.D."/>
            <person name="Burne R.A."/>
            <person name="Stanhope M.J."/>
        </authorList>
    </citation>
    <scope>NUCLEOTIDE SEQUENCE [LARGE SCALE GENOMIC DNA]</scope>
    <source>
        <strain evidence="6 7">2285-97</strain>
    </source>
</reference>